<dbReference type="RefSeq" id="WP_203904214.1">
    <property type="nucleotide sequence ID" value="NZ_BOPF01000039.1"/>
</dbReference>
<dbReference type="Proteomes" id="UP000619260">
    <property type="component" value="Unassembled WGS sequence"/>
</dbReference>
<keyword evidence="3" id="KW-1185">Reference proteome</keyword>
<dbReference type="AlphaFoldDB" id="A0A8J3YVY6"/>
<proteinExistence type="predicted"/>
<dbReference type="CDD" id="cd06223">
    <property type="entry name" value="PRTases_typeI"/>
    <property type="match status" value="1"/>
</dbReference>
<sequence>MAYRDRPTAGNALAAHLHPYTGDPNAVVLGLLRGGIPVAACVAAVLRLPLDALSVRKLGVPWAPEVAFGALGPGGAVVLNEEIAARLDPTAMHAVLRRERTELDRRERRYRLGRPPPTIDGRTAIIVDDGLATGATARVAVDVLHRMGARRVVFAAPVGSAEGIARVAERADEVVCPLRPATFDAVSRHYDDFRQVSDLEILRHLAIPHD</sequence>
<dbReference type="Gene3D" id="3.30.1310.20">
    <property type="entry name" value="PRTase-like"/>
    <property type="match status" value="1"/>
</dbReference>
<gene>
    <name evidence="2" type="ORF">Val02_76820</name>
</gene>
<dbReference type="Gene3D" id="3.40.50.2020">
    <property type="match status" value="1"/>
</dbReference>
<reference evidence="2" key="1">
    <citation type="submission" date="2021-01" db="EMBL/GenBank/DDBJ databases">
        <title>Whole genome shotgun sequence of Virgisporangium aliadipatigenens NBRC 105644.</title>
        <authorList>
            <person name="Komaki H."/>
            <person name="Tamura T."/>
        </authorList>
    </citation>
    <scope>NUCLEOTIDE SEQUENCE</scope>
    <source>
        <strain evidence="2">NBRC 105644</strain>
    </source>
</reference>
<comment type="caution">
    <text evidence="2">The sequence shown here is derived from an EMBL/GenBank/DDBJ whole genome shotgun (WGS) entry which is preliminary data.</text>
</comment>
<evidence type="ECO:0000259" key="1">
    <source>
        <dbReference type="Pfam" id="PF00156"/>
    </source>
</evidence>
<dbReference type="InterPro" id="IPR000836">
    <property type="entry name" value="PRTase_dom"/>
</dbReference>
<dbReference type="Pfam" id="PF00156">
    <property type="entry name" value="Pribosyltran"/>
    <property type="match status" value="1"/>
</dbReference>
<dbReference type="EMBL" id="BOPF01000039">
    <property type="protein sequence ID" value="GIJ50796.1"/>
    <property type="molecule type" value="Genomic_DNA"/>
</dbReference>
<protein>
    <recommendedName>
        <fullName evidence="1">Phosphoribosyltransferase domain-containing protein</fullName>
    </recommendedName>
</protein>
<name>A0A8J3YVY6_9ACTN</name>
<accession>A0A8J3YVY6</accession>
<dbReference type="InterPro" id="IPR029057">
    <property type="entry name" value="PRTase-like"/>
</dbReference>
<feature type="domain" description="Phosphoribosyltransferase" evidence="1">
    <location>
        <begin position="75"/>
        <end position="175"/>
    </location>
</feature>
<evidence type="ECO:0000313" key="3">
    <source>
        <dbReference type="Proteomes" id="UP000619260"/>
    </source>
</evidence>
<dbReference type="SUPFAM" id="SSF53271">
    <property type="entry name" value="PRTase-like"/>
    <property type="match status" value="1"/>
</dbReference>
<evidence type="ECO:0000313" key="2">
    <source>
        <dbReference type="EMBL" id="GIJ50796.1"/>
    </source>
</evidence>
<organism evidence="2 3">
    <name type="scientific">Virgisporangium aliadipatigenens</name>
    <dbReference type="NCBI Taxonomy" id="741659"/>
    <lineage>
        <taxon>Bacteria</taxon>
        <taxon>Bacillati</taxon>
        <taxon>Actinomycetota</taxon>
        <taxon>Actinomycetes</taxon>
        <taxon>Micromonosporales</taxon>
        <taxon>Micromonosporaceae</taxon>
        <taxon>Virgisporangium</taxon>
    </lineage>
</organism>